<evidence type="ECO:0000313" key="1">
    <source>
        <dbReference type="EMBL" id="KAJ0051994.1"/>
    </source>
</evidence>
<reference evidence="2" key="1">
    <citation type="journal article" date="2023" name="G3 (Bethesda)">
        <title>Genome assembly and association tests identify interacting loci associated with vigor, precocity, and sex in interspecific pistachio rootstocks.</title>
        <authorList>
            <person name="Palmer W."/>
            <person name="Jacygrad E."/>
            <person name="Sagayaradj S."/>
            <person name="Cavanaugh K."/>
            <person name="Han R."/>
            <person name="Bertier L."/>
            <person name="Beede B."/>
            <person name="Kafkas S."/>
            <person name="Golino D."/>
            <person name="Preece J."/>
            <person name="Michelmore R."/>
        </authorList>
    </citation>
    <scope>NUCLEOTIDE SEQUENCE [LARGE SCALE GENOMIC DNA]</scope>
</reference>
<keyword evidence="2" id="KW-1185">Reference proteome</keyword>
<gene>
    <name evidence="1" type="ORF">Pint_03092</name>
</gene>
<protein>
    <submittedName>
        <fullName evidence="1">Uncharacterized protein</fullName>
    </submittedName>
</protein>
<organism evidence="1 2">
    <name type="scientific">Pistacia integerrima</name>
    <dbReference type="NCBI Taxonomy" id="434235"/>
    <lineage>
        <taxon>Eukaryota</taxon>
        <taxon>Viridiplantae</taxon>
        <taxon>Streptophyta</taxon>
        <taxon>Embryophyta</taxon>
        <taxon>Tracheophyta</taxon>
        <taxon>Spermatophyta</taxon>
        <taxon>Magnoliopsida</taxon>
        <taxon>eudicotyledons</taxon>
        <taxon>Gunneridae</taxon>
        <taxon>Pentapetalae</taxon>
        <taxon>rosids</taxon>
        <taxon>malvids</taxon>
        <taxon>Sapindales</taxon>
        <taxon>Anacardiaceae</taxon>
        <taxon>Pistacia</taxon>
    </lineage>
</organism>
<dbReference type="EMBL" id="CM047736">
    <property type="protein sequence ID" value="KAJ0051994.1"/>
    <property type="molecule type" value="Genomic_DNA"/>
</dbReference>
<evidence type="ECO:0000313" key="2">
    <source>
        <dbReference type="Proteomes" id="UP001163603"/>
    </source>
</evidence>
<dbReference type="Proteomes" id="UP001163603">
    <property type="component" value="Chromosome 1"/>
</dbReference>
<sequence length="888" mass="102447">MTMEHHCLRPCPALQQCLNAVKNKLSKRSSGEPDTALKLSIIEGTIVIDHKPGHSRPGKSASVQIYSGTIVDTNTGKGKLSEKAYLKRKKSHKRNGTRTTTYTIKVNVEPEFGIPGAFIIENQHKHEFFIESATLQALENLSIYFDCRSWVYPMKHTQTSRIFFSNKNYLPSQTPLGLVDLREEELEDLRGDTLGERKEWHRVYGYDYYNDLGDPDKDPQLFRPTIGGTELPYPRRGKTGRRKCKKAPFSESRTQQMNFDVYVPPDERFSPKKLSEFTGNAIQAIVHFVIPEAKSLLLPEDSSFQSFREIKELFTREKGQKVEEGLIEKLRKVMPEHLVKKITHASKGGTMKFPMPSIAIDNEFAWREDEEFGRQMLAGTNPTRIRCIEQFPLKGKHGEIISSIKESDIENSLDGQSIIQVGISLSPVHINFKMFRDNFQYAWQAMKQWRIYILDHHDYLMPYLDKINSKGNVCAYASRTLVYLRNDATVKPLAIELSLPESEDHDGFNKVYHPAKEGTDAALWQLAKAHVLANDSAYHQLVTHWLHTHAVVEPFIIGMKRQLSTMHPIYRLLDPHFKDTMHINALARSILINAGGILENILFPGEICMQLSSKLYKEWRLDEQGLPIDLLKRRLALEERDNLTGVQILFQDYPYGLDGLDIYAAIQTWVVDYCSIFYKDDETLRKDDEVQEWWSEVRNIGHADKWTESWWTELTNVKDLTRFLTILIWITSGLHAAVNFGQYAYAGYPLNRPTLCRKFIPQEGTMEFSEFLKDTDKYFLQTLPNRFQSAISIALAEVLSRHTSDELYLGQRPPTEWTDHEEVLQKYEEFKKKLKEIEETIMGRNRNPKYKNRLGPAKIPYKLLNPDSSNDRYRGGITEKGIPNSISI</sequence>
<comment type="caution">
    <text evidence="1">The sequence shown here is derived from an EMBL/GenBank/DDBJ whole genome shotgun (WGS) entry which is preliminary data.</text>
</comment>
<proteinExistence type="predicted"/>
<accession>A0ACC0ZJF1</accession>
<name>A0ACC0ZJF1_9ROSI</name>